<evidence type="ECO:0000256" key="4">
    <source>
        <dbReference type="ARBA" id="ARBA00022692"/>
    </source>
</evidence>
<keyword evidence="13" id="KW-1185">Reference proteome</keyword>
<dbReference type="InterPro" id="IPR013130">
    <property type="entry name" value="Fe3_Rdtase_TM_dom"/>
</dbReference>
<reference evidence="13" key="1">
    <citation type="journal article" date="2017" name="Genome Biol.">
        <title>Comparative genomics reveals high biological diversity and specific adaptations in the industrially and medically important fungal genus Aspergillus.</title>
        <authorList>
            <person name="de Vries R.P."/>
            <person name="Riley R."/>
            <person name="Wiebenga A."/>
            <person name="Aguilar-Osorio G."/>
            <person name="Amillis S."/>
            <person name="Uchima C.A."/>
            <person name="Anderluh G."/>
            <person name="Asadollahi M."/>
            <person name="Askin M."/>
            <person name="Barry K."/>
            <person name="Battaglia E."/>
            <person name="Bayram O."/>
            <person name="Benocci T."/>
            <person name="Braus-Stromeyer S.A."/>
            <person name="Caldana C."/>
            <person name="Canovas D."/>
            <person name="Cerqueira G.C."/>
            <person name="Chen F."/>
            <person name="Chen W."/>
            <person name="Choi C."/>
            <person name="Clum A."/>
            <person name="Dos Santos R.A."/>
            <person name="Damasio A.R."/>
            <person name="Diallinas G."/>
            <person name="Emri T."/>
            <person name="Fekete E."/>
            <person name="Flipphi M."/>
            <person name="Freyberg S."/>
            <person name="Gallo A."/>
            <person name="Gournas C."/>
            <person name="Habgood R."/>
            <person name="Hainaut M."/>
            <person name="Harispe M.L."/>
            <person name="Henrissat B."/>
            <person name="Hilden K.S."/>
            <person name="Hope R."/>
            <person name="Hossain A."/>
            <person name="Karabika E."/>
            <person name="Karaffa L."/>
            <person name="Karanyi Z."/>
            <person name="Krasevec N."/>
            <person name="Kuo A."/>
            <person name="Kusch H."/>
            <person name="LaButti K."/>
            <person name="Lagendijk E.L."/>
            <person name="Lapidus A."/>
            <person name="Levasseur A."/>
            <person name="Lindquist E."/>
            <person name="Lipzen A."/>
            <person name="Logrieco A.F."/>
            <person name="MacCabe A."/>
            <person name="Maekelae M.R."/>
            <person name="Malavazi I."/>
            <person name="Melin P."/>
            <person name="Meyer V."/>
            <person name="Mielnichuk N."/>
            <person name="Miskei M."/>
            <person name="Molnar A.P."/>
            <person name="Mule G."/>
            <person name="Ngan C.Y."/>
            <person name="Orejas M."/>
            <person name="Orosz E."/>
            <person name="Ouedraogo J.P."/>
            <person name="Overkamp K.M."/>
            <person name="Park H.-S."/>
            <person name="Perrone G."/>
            <person name="Piumi F."/>
            <person name="Punt P.J."/>
            <person name="Ram A.F."/>
            <person name="Ramon A."/>
            <person name="Rauscher S."/>
            <person name="Record E."/>
            <person name="Riano-Pachon D.M."/>
            <person name="Robert V."/>
            <person name="Roehrig J."/>
            <person name="Ruller R."/>
            <person name="Salamov A."/>
            <person name="Salih N.S."/>
            <person name="Samson R.A."/>
            <person name="Sandor E."/>
            <person name="Sanguinetti M."/>
            <person name="Schuetze T."/>
            <person name="Sepcic K."/>
            <person name="Shelest E."/>
            <person name="Sherlock G."/>
            <person name="Sophianopoulou V."/>
            <person name="Squina F.M."/>
            <person name="Sun H."/>
            <person name="Susca A."/>
            <person name="Todd R.B."/>
            <person name="Tsang A."/>
            <person name="Unkles S.E."/>
            <person name="van de Wiele N."/>
            <person name="van Rossen-Uffink D."/>
            <person name="Oliveira J.V."/>
            <person name="Vesth T.C."/>
            <person name="Visser J."/>
            <person name="Yu J.-H."/>
            <person name="Zhou M."/>
            <person name="Andersen M.R."/>
            <person name="Archer D.B."/>
            <person name="Baker S.E."/>
            <person name="Benoit I."/>
            <person name="Brakhage A.A."/>
            <person name="Braus G.H."/>
            <person name="Fischer R."/>
            <person name="Frisvad J.C."/>
            <person name="Goldman G.H."/>
            <person name="Houbraken J."/>
            <person name="Oakley B."/>
            <person name="Pocsi I."/>
            <person name="Scazzocchio C."/>
            <person name="Seiboth B."/>
            <person name="vanKuyk P.A."/>
            <person name="Wortman J."/>
            <person name="Dyer P.S."/>
            <person name="Grigoriev I.V."/>
        </authorList>
    </citation>
    <scope>NUCLEOTIDE SEQUENCE [LARGE SCALE GENOMIC DNA]</scope>
    <source>
        <strain evidence="13">DTO 134E9</strain>
    </source>
</reference>
<name>A0A1L9RHT5_ASPWE</name>
<keyword evidence="6 10" id="KW-1133">Transmembrane helix</keyword>
<dbReference type="GO" id="GO:0005886">
    <property type="term" value="C:plasma membrane"/>
    <property type="evidence" value="ECO:0007669"/>
    <property type="project" value="TreeGrafter"/>
</dbReference>
<accession>A0A1L9RHT5</accession>
<dbReference type="GO" id="GO:0006826">
    <property type="term" value="P:iron ion transport"/>
    <property type="evidence" value="ECO:0007669"/>
    <property type="project" value="TreeGrafter"/>
</dbReference>
<dbReference type="PROSITE" id="PS51384">
    <property type="entry name" value="FAD_FR"/>
    <property type="match status" value="1"/>
</dbReference>
<dbReference type="STRING" id="1073089.A0A1L9RHT5"/>
<dbReference type="SFLD" id="SFLDS00052">
    <property type="entry name" value="Ferric_Reductase_Domain"/>
    <property type="match status" value="1"/>
</dbReference>
<keyword evidence="5" id="KW-0249">Electron transport</keyword>
<evidence type="ECO:0000256" key="1">
    <source>
        <dbReference type="ARBA" id="ARBA00004141"/>
    </source>
</evidence>
<keyword evidence="9 10" id="KW-0472">Membrane</keyword>
<dbReference type="Pfam" id="PF08030">
    <property type="entry name" value="NAD_binding_6"/>
    <property type="match status" value="1"/>
</dbReference>
<comment type="similarity">
    <text evidence="2">Belongs to the ferric reductase (FRE) family.</text>
</comment>
<dbReference type="GO" id="GO:0006879">
    <property type="term" value="P:intracellular iron ion homeostasis"/>
    <property type="evidence" value="ECO:0007669"/>
    <property type="project" value="TreeGrafter"/>
</dbReference>
<dbReference type="RefSeq" id="XP_040688150.1">
    <property type="nucleotide sequence ID" value="XM_040835787.1"/>
</dbReference>
<feature type="transmembrane region" description="Helical" evidence="10">
    <location>
        <begin position="170"/>
        <end position="187"/>
    </location>
</feature>
<dbReference type="VEuPathDB" id="FungiDB:ASPWEDRAFT_42477"/>
<dbReference type="InterPro" id="IPR051410">
    <property type="entry name" value="Ferric/Cupric_Reductase"/>
</dbReference>
<dbReference type="OrthoDB" id="10006946at2759"/>
<proteinExistence type="inferred from homology"/>
<dbReference type="Gene3D" id="3.40.50.80">
    <property type="entry name" value="Nucleotide-binding domain of ferredoxin-NADP reductase (FNR) module"/>
    <property type="match status" value="1"/>
</dbReference>
<evidence type="ECO:0000259" key="11">
    <source>
        <dbReference type="PROSITE" id="PS51384"/>
    </source>
</evidence>
<evidence type="ECO:0000256" key="5">
    <source>
        <dbReference type="ARBA" id="ARBA00022982"/>
    </source>
</evidence>
<dbReference type="Proteomes" id="UP000184383">
    <property type="component" value="Unassembled WGS sequence"/>
</dbReference>
<feature type="transmembrane region" description="Helical" evidence="10">
    <location>
        <begin position="228"/>
        <end position="245"/>
    </location>
</feature>
<dbReference type="CDD" id="cd06186">
    <property type="entry name" value="NOX_Duox_like_FAD_NADP"/>
    <property type="match status" value="1"/>
</dbReference>
<dbReference type="GO" id="GO:0000293">
    <property type="term" value="F:ferric-chelate reductase activity"/>
    <property type="evidence" value="ECO:0007669"/>
    <property type="project" value="UniProtKB-ARBA"/>
</dbReference>
<keyword evidence="3" id="KW-0813">Transport</keyword>
<dbReference type="GeneID" id="63751635"/>
<dbReference type="InterPro" id="IPR013112">
    <property type="entry name" value="FAD-bd_8"/>
</dbReference>
<organism evidence="12 13">
    <name type="scientific">Aspergillus wentii DTO 134E9</name>
    <dbReference type="NCBI Taxonomy" id="1073089"/>
    <lineage>
        <taxon>Eukaryota</taxon>
        <taxon>Fungi</taxon>
        <taxon>Dikarya</taxon>
        <taxon>Ascomycota</taxon>
        <taxon>Pezizomycotina</taxon>
        <taxon>Eurotiomycetes</taxon>
        <taxon>Eurotiomycetidae</taxon>
        <taxon>Eurotiales</taxon>
        <taxon>Aspergillaceae</taxon>
        <taxon>Aspergillus</taxon>
        <taxon>Aspergillus subgen. Cremei</taxon>
    </lineage>
</organism>
<dbReference type="EMBL" id="KV878213">
    <property type="protein sequence ID" value="OJJ34474.1"/>
    <property type="molecule type" value="Genomic_DNA"/>
</dbReference>
<evidence type="ECO:0000256" key="6">
    <source>
        <dbReference type="ARBA" id="ARBA00022989"/>
    </source>
</evidence>
<dbReference type="InterPro" id="IPR039261">
    <property type="entry name" value="FNR_nucleotide-bd"/>
</dbReference>
<evidence type="ECO:0000256" key="9">
    <source>
        <dbReference type="ARBA" id="ARBA00023136"/>
    </source>
</evidence>
<feature type="transmembrane region" description="Helical" evidence="10">
    <location>
        <begin position="97"/>
        <end position="116"/>
    </location>
</feature>
<dbReference type="SFLD" id="SFLDG01168">
    <property type="entry name" value="Ferric_reductase_subgroup_(FRE"/>
    <property type="match status" value="1"/>
</dbReference>
<dbReference type="PANTHER" id="PTHR32361:SF28">
    <property type="entry name" value="FRP1P"/>
    <property type="match status" value="1"/>
</dbReference>
<evidence type="ECO:0000313" key="12">
    <source>
        <dbReference type="EMBL" id="OJJ34474.1"/>
    </source>
</evidence>
<feature type="domain" description="FAD-binding FR-type" evidence="11">
    <location>
        <begin position="260"/>
        <end position="385"/>
    </location>
</feature>
<keyword evidence="7" id="KW-0560">Oxidoreductase</keyword>
<evidence type="ECO:0000313" key="13">
    <source>
        <dbReference type="Proteomes" id="UP000184383"/>
    </source>
</evidence>
<dbReference type="InterPro" id="IPR013121">
    <property type="entry name" value="Fe_red_NAD-bd_6"/>
</dbReference>
<evidence type="ECO:0000256" key="10">
    <source>
        <dbReference type="SAM" id="Phobius"/>
    </source>
</evidence>
<evidence type="ECO:0000256" key="2">
    <source>
        <dbReference type="ARBA" id="ARBA00006278"/>
    </source>
</evidence>
<feature type="transmembrane region" description="Helical" evidence="10">
    <location>
        <begin position="25"/>
        <end position="43"/>
    </location>
</feature>
<feature type="transmembrane region" description="Helical" evidence="10">
    <location>
        <begin position="199"/>
        <end position="216"/>
    </location>
</feature>
<dbReference type="AlphaFoldDB" id="A0A1L9RHT5"/>
<dbReference type="Pfam" id="PF01794">
    <property type="entry name" value="Ferric_reduct"/>
    <property type="match status" value="1"/>
</dbReference>
<dbReference type="GO" id="GO:0015677">
    <property type="term" value="P:copper ion import"/>
    <property type="evidence" value="ECO:0007669"/>
    <property type="project" value="TreeGrafter"/>
</dbReference>
<keyword evidence="8" id="KW-0406">Ion transport</keyword>
<evidence type="ECO:0000256" key="3">
    <source>
        <dbReference type="ARBA" id="ARBA00022448"/>
    </source>
</evidence>
<gene>
    <name evidence="12" type="ORF">ASPWEDRAFT_42477</name>
</gene>
<dbReference type="Pfam" id="PF08022">
    <property type="entry name" value="FAD_binding_8"/>
    <property type="match status" value="1"/>
</dbReference>
<dbReference type="SUPFAM" id="SSF52343">
    <property type="entry name" value="Ferredoxin reductase-like, C-terminal NADP-linked domain"/>
    <property type="match status" value="1"/>
</dbReference>
<dbReference type="PANTHER" id="PTHR32361">
    <property type="entry name" value="FERRIC/CUPRIC REDUCTASE TRANSMEMBRANE COMPONENT"/>
    <property type="match status" value="1"/>
</dbReference>
<keyword evidence="4 10" id="KW-0812">Transmembrane</keyword>
<evidence type="ECO:0000256" key="8">
    <source>
        <dbReference type="ARBA" id="ARBA00023065"/>
    </source>
</evidence>
<protein>
    <recommendedName>
        <fullName evidence="11">FAD-binding FR-type domain-containing protein</fullName>
    </recommendedName>
</protein>
<comment type="subcellular location">
    <subcellularLocation>
        <location evidence="1">Membrane</location>
        <topology evidence="1">Multi-pass membrane protein</topology>
    </subcellularLocation>
</comment>
<evidence type="ECO:0000256" key="7">
    <source>
        <dbReference type="ARBA" id="ARBA00023002"/>
    </source>
</evidence>
<sequence>MAWPYHILTLTEEQSHHRRTLLDRYGIYAQFSVLIPILCYRLYRLGIWVYRKTRSSSYSALPNPSEKGALRRVTRWNALVWWLEGEVVPGWGLRKQWVLGCFWMCWMVVLCFLETGDDYLHVAKRFGIIAAANFPLHFMLGMKSGYSPLAFVFNASHEQIIPFHRMSGRILYCLLLTHAIWYINYFYQSNRLDHLTSRHSLTGIVSFTLMTILTAASLERVRNWSFRVFYNIHLILGLSMFPILFFHAKALRVYAVESILIFIVDRVLRKIDTVTVKSATISKIPHTDLVKLHIPVSGSKLAQFQKLPAQHVYLSLPRGVKSSAPFINSLISNPFTVANVEEHAVTLVLRARNGPTTKALSTLSDSLKANTPISIEGPYGSSSRFTTLATQFDRILLIAGGVGGTFILPIYHALRDQFETEGRSPHRLNLTWSIRTPAEVGWAIDPEDGKSFIQNQNANVHVTRDRSSDDLSTLAGDELEMDELQPFNGGEELIGAKKGRPDLRAIVEETFSDGDESVAVVFCGPKDMGRDVRGYIGKWVKRGRYVWWHEESFGW</sequence>
<dbReference type="InterPro" id="IPR017927">
    <property type="entry name" value="FAD-bd_FR_type"/>
</dbReference>